<keyword evidence="1" id="KW-0812">Transmembrane</keyword>
<dbReference type="AlphaFoldDB" id="A0A0K8PHL4"/>
<evidence type="ECO:0000256" key="1">
    <source>
        <dbReference type="SAM" id="Phobius"/>
    </source>
</evidence>
<name>A0A0K8PHL4_STRAJ</name>
<evidence type="ECO:0000313" key="2">
    <source>
        <dbReference type="EMBL" id="GAP47228.1"/>
    </source>
</evidence>
<keyword evidence="3" id="KW-1185">Reference proteome</keyword>
<keyword evidence="1" id="KW-0472">Membrane</keyword>
<gene>
    <name evidence="2" type="ORF">SAZU_1965</name>
</gene>
<reference evidence="2" key="1">
    <citation type="journal article" date="2015" name="Genome Announc.">
        <title>Draft Genome Sequence of Thiostrepton-Producing Streptomyces azureus ATCC 14921.</title>
        <authorList>
            <person name="Sakihara K."/>
            <person name="Maeda J."/>
            <person name="Tashiro K."/>
            <person name="Fujino Y."/>
            <person name="Kuhara S."/>
            <person name="Ohshima T."/>
            <person name="Ogata S."/>
            <person name="Doi K."/>
        </authorList>
    </citation>
    <scope>NUCLEOTIDE SEQUENCE [LARGE SCALE GENOMIC DNA]</scope>
    <source>
        <strain evidence="2">ATCC14921</strain>
    </source>
</reference>
<proteinExistence type="predicted"/>
<accession>A0A0K8PHL4</accession>
<protein>
    <submittedName>
        <fullName evidence="2">ABC transporter</fullName>
    </submittedName>
</protein>
<dbReference type="PATRIC" id="fig|146537.3.peg.2075"/>
<dbReference type="Proteomes" id="UP000053859">
    <property type="component" value="Unassembled WGS sequence"/>
</dbReference>
<organism evidence="2 3">
    <name type="scientific">Streptomyces azureus</name>
    <dbReference type="NCBI Taxonomy" id="146537"/>
    <lineage>
        <taxon>Bacteria</taxon>
        <taxon>Bacillati</taxon>
        <taxon>Actinomycetota</taxon>
        <taxon>Actinomycetes</taxon>
        <taxon>Kitasatosporales</taxon>
        <taxon>Streptomycetaceae</taxon>
        <taxon>Streptomyces</taxon>
    </lineage>
</organism>
<feature type="transmembrane region" description="Helical" evidence="1">
    <location>
        <begin position="20"/>
        <end position="44"/>
    </location>
</feature>
<sequence>MQPLATKALVDRLATGESIAGVLIALTALVLLGTAVEACGAYVLERTAQSSRAAHPCGAVAASADRGVGADPTG</sequence>
<keyword evidence="1" id="KW-1133">Transmembrane helix</keyword>
<dbReference type="EMBL" id="DF968230">
    <property type="protein sequence ID" value="GAP47228.1"/>
    <property type="molecule type" value="Genomic_DNA"/>
</dbReference>
<evidence type="ECO:0000313" key="3">
    <source>
        <dbReference type="Proteomes" id="UP000053859"/>
    </source>
</evidence>